<dbReference type="Proteomes" id="UP001470230">
    <property type="component" value="Unassembled WGS sequence"/>
</dbReference>
<protein>
    <submittedName>
        <fullName evidence="1">Uncharacterized protein</fullName>
    </submittedName>
</protein>
<comment type="caution">
    <text evidence="1">The sequence shown here is derived from an EMBL/GenBank/DDBJ whole genome shotgun (WGS) entry which is preliminary data.</text>
</comment>
<evidence type="ECO:0000313" key="1">
    <source>
        <dbReference type="EMBL" id="KAK8858225.1"/>
    </source>
</evidence>
<keyword evidence="2" id="KW-1185">Reference proteome</keyword>
<dbReference type="EMBL" id="JAPFFF010000019">
    <property type="protein sequence ID" value="KAK8858225.1"/>
    <property type="molecule type" value="Genomic_DNA"/>
</dbReference>
<evidence type="ECO:0000313" key="2">
    <source>
        <dbReference type="Proteomes" id="UP001470230"/>
    </source>
</evidence>
<reference evidence="1 2" key="1">
    <citation type="submission" date="2024-04" db="EMBL/GenBank/DDBJ databases">
        <title>Tritrichomonas musculus Genome.</title>
        <authorList>
            <person name="Alves-Ferreira E."/>
            <person name="Grigg M."/>
            <person name="Lorenzi H."/>
            <person name="Galac M."/>
        </authorList>
    </citation>
    <scope>NUCLEOTIDE SEQUENCE [LARGE SCALE GENOMIC DNA]</scope>
    <source>
        <strain evidence="1 2">EAF2021</strain>
    </source>
</reference>
<accession>A0ABR2I738</accession>
<proteinExistence type="predicted"/>
<organism evidence="1 2">
    <name type="scientific">Tritrichomonas musculus</name>
    <dbReference type="NCBI Taxonomy" id="1915356"/>
    <lineage>
        <taxon>Eukaryota</taxon>
        <taxon>Metamonada</taxon>
        <taxon>Parabasalia</taxon>
        <taxon>Tritrichomonadida</taxon>
        <taxon>Tritrichomonadidae</taxon>
        <taxon>Tritrichomonas</taxon>
    </lineage>
</organism>
<name>A0ABR2I738_9EUKA</name>
<gene>
    <name evidence="1" type="ORF">M9Y10_013326</name>
</gene>
<sequence length="151" mass="17483">MNSKIHNNIIVSFKKIFYDLSFQRKKQNFIVETFDLIQALHLSSLINFLIDAHVIMIMILNKLVDINCLDPVSLFLIVSKIKTTHVAENNLQVENSETNFSVTVNQKLNSSLANELMILENFSDFIDTEIYKESCFIYLPKILMVHISRSI</sequence>